<dbReference type="RefSeq" id="WP_146983152.1">
    <property type="nucleotide sequence ID" value="NZ_VOSM01000016.1"/>
</dbReference>
<accession>A0A5C6X3B9</accession>
<name>A0A5C6X3B9_9DELT</name>
<reference evidence="1 2" key="1">
    <citation type="submission" date="2019-08" db="EMBL/GenBank/DDBJ databases">
        <title>Bradymonadales sp. TMQ4.</title>
        <authorList>
            <person name="Liang Q."/>
        </authorList>
    </citation>
    <scope>NUCLEOTIDE SEQUENCE [LARGE SCALE GENOMIC DNA]</scope>
    <source>
        <strain evidence="1 2">TMQ4</strain>
    </source>
</reference>
<keyword evidence="2" id="KW-1185">Reference proteome</keyword>
<comment type="caution">
    <text evidence="1">The sequence shown here is derived from an EMBL/GenBank/DDBJ whole genome shotgun (WGS) entry which is preliminary data.</text>
</comment>
<dbReference type="InterPro" id="IPR031009">
    <property type="entry name" value="Tcm_partner"/>
</dbReference>
<dbReference type="OrthoDB" id="6802137at2"/>
<dbReference type="Proteomes" id="UP000321412">
    <property type="component" value="Unassembled WGS sequence"/>
</dbReference>
<evidence type="ECO:0000313" key="2">
    <source>
        <dbReference type="Proteomes" id="UP000321412"/>
    </source>
</evidence>
<organism evidence="1 2">
    <name type="scientific">Lujinxingia vulgaris</name>
    <dbReference type="NCBI Taxonomy" id="2600176"/>
    <lineage>
        <taxon>Bacteria</taxon>
        <taxon>Deltaproteobacteria</taxon>
        <taxon>Bradymonadales</taxon>
        <taxon>Lujinxingiaceae</taxon>
        <taxon>Lujinxingia</taxon>
    </lineage>
</organism>
<dbReference type="EMBL" id="VOSM01000016">
    <property type="protein sequence ID" value="TXD34034.1"/>
    <property type="molecule type" value="Genomic_DNA"/>
</dbReference>
<gene>
    <name evidence="1" type="primary">tcmP</name>
    <name evidence="1" type="ORF">FRC98_19430</name>
</gene>
<sequence>MADKSFFDEPTVLSKIKADIVCRYFDTWSKVIMNTQNRFSEKQNKHKNLIAYFDPFAGAGVYSDGTPSTAIRIVRSAIQSPDLSKRLLVFLNDENKEISERLKSHVSQLDGVNNLRFEPRVGNFSVSNSFAIRVKEKVQCPSLFFLDPWGYEGLTASLFEAILSKWGTDLILFFNYNRINPGLNNPVVVDHVNNIFGSAERANKLRAELLRLGKNSALERKRLILNEMVGVLQDAGGAWVLFYEFPMKNSSTRASHHLFFASAHFKGYEIMKNIMSTLSSADLDQPPLFNEMMEMQPRLIEFNPLNKLKRGIVEMFMGECVSRREIIQKYEAETGTAHTFVNKHYTKILKELEDEGVLRVKSCLKGRKKGTFADHVKFEIIPVTTHG</sequence>
<evidence type="ECO:0000313" key="1">
    <source>
        <dbReference type="EMBL" id="TXD34034.1"/>
    </source>
</evidence>
<proteinExistence type="predicted"/>
<dbReference type="NCBIfam" id="TIGR04474">
    <property type="entry name" value="tcm_partner"/>
    <property type="match status" value="1"/>
</dbReference>
<protein>
    <submittedName>
        <fullName evidence="1">Three-Cys-motif partner protein TcmP</fullName>
    </submittedName>
</protein>
<dbReference type="AlphaFoldDB" id="A0A5C6X3B9"/>